<dbReference type="InterPro" id="IPR052169">
    <property type="entry name" value="CW_Biosynth-Accessory"/>
</dbReference>
<evidence type="ECO:0000256" key="1">
    <source>
        <dbReference type="ARBA" id="ARBA00005662"/>
    </source>
</evidence>
<dbReference type="SMART" id="SM00854">
    <property type="entry name" value="PGA_cap"/>
    <property type="match status" value="1"/>
</dbReference>
<comment type="caution">
    <text evidence="3">The sequence shown here is derived from an EMBL/GenBank/DDBJ whole genome shotgun (WGS) entry which is preliminary data.</text>
</comment>
<accession>A0A1V2I8W0</accession>
<sequence length="408" mass="43618">MDQTAPALATTDLPPPDVVLAAVGDVFLDRPDPGRAFTAVDHFLRDADIAFGNSEGVYAREPDRAPSAGVAIVGPPESAAPLGPAGFTVMSLANNHIGDGGPRALLENIDLLAQQGIAVAGAGRDQARAHAPAVLERSGVSVAVLAYSSTFPSGYEARAEVPGLAPLRSHNLYRPYEHGEWSPGLLPQVVTVPHEQDHARLLSDIDKARTAADVVVVSVHAGDFTRPFVLTDHERRTARLAIDAGADVVLGHHHHLLRGIEFYRGKPILYGLGHFAFDLPDLDRRLRAEGYLGESSPEDSLAARRRAGDYRLWPQPGYPLLPFHPDARMTMIAVLRLSPGRPTAVGMIPCTIAPDGRPEPHLPSDADGARVLGYLARCCEEEDLAVRIRPDGWGQLAGHPVALVEATA</sequence>
<dbReference type="Proteomes" id="UP000188929">
    <property type="component" value="Unassembled WGS sequence"/>
</dbReference>
<keyword evidence="4" id="KW-1185">Reference proteome</keyword>
<comment type="similarity">
    <text evidence="1">Belongs to the CapA family.</text>
</comment>
<dbReference type="RefSeq" id="WP_076818400.1">
    <property type="nucleotide sequence ID" value="NZ_MOMC01000037.1"/>
</dbReference>
<dbReference type="Gene3D" id="3.60.21.10">
    <property type="match status" value="1"/>
</dbReference>
<dbReference type="InterPro" id="IPR029052">
    <property type="entry name" value="Metallo-depent_PP-like"/>
</dbReference>
<dbReference type="SUPFAM" id="SSF56300">
    <property type="entry name" value="Metallo-dependent phosphatases"/>
    <property type="match status" value="1"/>
</dbReference>
<reference evidence="4" key="1">
    <citation type="submission" date="2016-10" db="EMBL/GenBank/DDBJ databases">
        <title>Frankia sp. NRRL B-16386 Genome sequencing.</title>
        <authorList>
            <person name="Ghodhbane-Gtari F."/>
            <person name="Swanson E."/>
            <person name="Gueddou A."/>
            <person name="Hezbri K."/>
            <person name="Ktari K."/>
            <person name="Nouioui I."/>
            <person name="Morris K."/>
            <person name="Simpson S."/>
            <person name="Abebe-Akele F."/>
            <person name="Thomas K."/>
            <person name="Gtari M."/>
            <person name="Tisa L.S."/>
        </authorList>
    </citation>
    <scope>NUCLEOTIDE SEQUENCE [LARGE SCALE GENOMIC DNA]</scope>
    <source>
        <strain evidence="4">NRRL B-16386</strain>
    </source>
</reference>
<dbReference type="AlphaFoldDB" id="A0A1V2I8W0"/>
<dbReference type="Pfam" id="PF09587">
    <property type="entry name" value="PGA_cap"/>
    <property type="match status" value="1"/>
</dbReference>
<evidence type="ECO:0000259" key="2">
    <source>
        <dbReference type="SMART" id="SM00854"/>
    </source>
</evidence>
<evidence type="ECO:0000313" key="3">
    <source>
        <dbReference type="EMBL" id="ONH28809.1"/>
    </source>
</evidence>
<dbReference type="STRING" id="1834516.BL253_18385"/>
<gene>
    <name evidence="3" type="ORF">BL253_18385</name>
</gene>
<evidence type="ECO:0000313" key="4">
    <source>
        <dbReference type="Proteomes" id="UP000188929"/>
    </source>
</evidence>
<dbReference type="EMBL" id="MOMC01000037">
    <property type="protein sequence ID" value="ONH28809.1"/>
    <property type="molecule type" value="Genomic_DNA"/>
</dbReference>
<dbReference type="InterPro" id="IPR019079">
    <property type="entry name" value="Capsule_synth_CapA"/>
</dbReference>
<name>A0A1V2I8W0_9ACTN</name>
<dbReference type="PANTHER" id="PTHR33393">
    <property type="entry name" value="POLYGLUTAMINE SYNTHESIS ACCESSORY PROTEIN RV0574C-RELATED"/>
    <property type="match status" value="1"/>
</dbReference>
<dbReference type="PANTHER" id="PTHR33393:SF13">
    <property type="entry name" value="PGA BIOSYNTHESIS PROTEIN CAPA"/>
    <property type="match status" value="1"/>
</dbReference>
<proteinExistence type="inferred from homology"/>
<dbReference type="CDD" id="cd07381">
    <property type="entry name" value="MPP_CapA"/>
    <property type="match status" value="1"/>
</dbReference>
<dbReference type="OrthoDB" id="9810718at2"/>
<protein>
    <submittedName>
        <fullName evidence="3">Capsule biosynthesis protein CapA</fullName>
    </submittedName>
</protein>
<organism evidence="3 4">
    <name type="scientific">Pseudofrankia asymbiotica</name>
    <dbReference type="NCBI Taxonomy" id="1834516"/>
    <lineage>
        <taxon>Bacteria</taxon>
        <taxon>Bacillati</taxon>
        <taxon>Actinomycetota</taxon>
        <taxon>Actinomycetes</taxon>
        <taxon>Frankiales</taxon>
        <taxon>Frankiaceae</taxon>
        <taxon>Pseudofrankia</taxon>
    </lineage>
</organism>
<feature type="domain" description="Capsule synthesis protein CapA" evidence="2">
    <location>
        <begin position="19"/>
        <end position="279"/>
    </location>
</feature>